<keyword evidence="7" id="KW-1185">Reference proteome</keyword>
<evidence type="ECO:0000259" key="4">
    <source>
        <dbReference type="Pfam" id="PF00467"/>
    </source>
</evidence>
<dbReference type="SUPFAM" id="SSF50104">
    <property type="entry name" value="Translation proteins SH3-like domain"/>
    <property type="match status" value="1"/>
</dbReference>
<dbReference type="InterPro" id="IPR039660">
    <property type="entry name" value="Ribosomal_eL14"/>
</dbReference>
<evidence type="ECO:0000256" key="3">
    <source>
        <dbReference type="ARBA" id="ARBA00023274"/>
    </source>
</evidence>
<sequence>MQQKFMLWKRRCVAAAFFWERPDTVRTTTAPSVRDRLNCGLFKRTVEVGRVVLLNHGPYAGKLAVIVEIIDHNRVGVFQPLKAEADVVLKQELIPVRRFPSCKRGLLCRPQALISGPTTGVPRQQFAYKRLTLTDFVVPRTPRGVRDGHLAKLITKEDVVARFNKTAWAQKIETRKVRASLTDFDRFKLM</sequence>
<keyword evidence="3" id="KW-0687">Ribonucleoprotein</keyword>
<dbReference type="InterPro" id="IPR002784">
    <property type="entry name" value="Ribosomal_eL14_dom"/>
</dbReference>
<gene>
    <name evidence="6" type="ORF">BJ554DRAFT_894</name>
</gene>
<evidence type="ECO:0000256" key="1">
    <source>
        <dbReference type="ARBA" id="ARBA00006592"/>
    </source>
</evidence>
<dbReference type="Gene3D" id="2.30.30.30">
    <property type="match status" value="2"/>
</dbReference>
<dbReference type="Proteomes" id="UP000673691">
    <property type="component" value="Unassembled WGS sequence"/>
</dbReference>
<feature type="non-terminal residue" evidence="6">
    <location>
        <position position="190"/>
    </location>
</feature>
<dbReference type="InterPro" id="IPR014722">
    <property type="entry name" value="Rib_uL2_dom2"/>
</dbReference>
<dbReference type="GO" id="GO:0003735">
    <property type="term" value="F:structural constituent of ribosome"/>
    <property type="evidence" value="ECO:0007669"/>
    <property type="project" value="InterPro"/>
</dbReference>
<dbReference type="GO" id="GO:0003723">
    <property type="term" value="F:RNA binding"/>
    <property type="evidence" value="ECO:0007669"/>
    <property type="project" value="InterPro"/>
</dbReference>
<evidence type="ECO:0000259" key="5">
    <source>
        <dbReference type="Pfam" id="PF01929"/>
    </source>
</evidence>
<dbReference type="Gene3D" id="6.10.250.2270">
    <property type="match status" value="1"/>
</dbReference>
<evidence type="ECO:0000313" key="7">
    <source>
        <dbReference type="Proteomes" id="UP000673691"/>
    </source>
</evidence>
<dbReference type="Pfam" id="PF00467">
    <property type="entry name" value="KOW"/>
    <property type="match status" value="1"/>
</dbReference>
<dbReference type="EMBL" id="JAEFCI010007866">
    <property type="protein sequence ID" value="KAG5458809.1"/>
    <property type="molecule type" value="Genomic_DNA"/>
</dbReference>
<dbReference type="PANTHER" id="PTHR11127:SF2">
    <property type="entry name" value="LARGE RIBOSOMAL SUBUNIT PROTEIN EL14"/>
    <property type="match status" value="1"/>
</dbReference>
<comment type="caution">
    <text evidence="6">The sequence shown here is derived from an EMBL/GenBank/DDBJ whole genome shotgun (WGS) entry which is preliminary data.</text>
</comment>
<organism evidence="6 7">
    <name type="scientific">Olpidium bornovanus</name>
    <dbReference type="NCBI Taxonomy" id="278681"/>
    <lineage>
        <taxon>Eukaryota</taxon>
        <taxon>Fungi</taxon>
        <taxon>Fungi incertae sedis</taxon>
        <taxon>Olpidiomycota</taxon>
        <taxon>Olpidiomycotina</taxon>
        <taxon>Olpidiomycetes</taxon>
        <taxon>Olpidiales</taxon>
        <taxon>Olpidiaceae</taxon>
        <taxon>Olpidium</taxon>
    </lineage>
</organism>
<dbReference type="Pfam" id="PF01929">
    <property type="entry name" value="Ribosomal_L14e"/>
    <property type="match status" value="1"/>
</dbReference>
<accession>A0A8H7ZTA0</accession>
<dbReference type="PANTHER" id="PTHR11127">
    <property type="entry name" value="60S RIBOSOMAL PROTEIN L14"/>
    <property type="match status" value="1"/>
</dbReference>
<evidence type="ECO:0000256" key="2">
    <source>
        <dbReference type="ARBA" id="ARBA00022980"/>
    </source>
</evidence>
<proteinExistence type="inferred from homology"/>
<feature type="domain" description="KOW" evidence="4">
    <location>
        <begin position="48"/>
        <end position="75"/>
    </location>
</feature>
<comment type="similarity">
    <text evidence="1">Belongs to the eukaryotic ribosomal protein eL14 family.</text>
</comment>
<dbReference type="GO" id="GO:0042273">
    <property type="term" value="P:ribosomal large subunit biogenesis"/>
    <property type="evidence" value="ECO:0007669"/>
    <property type="project" value="TreeGrafter"/>
</dbReference>
<evidence type="ECO:0000313" key="6">
    <source>
        <dbReference type="EMBL" id="KAG5458809.1"/>
    </source>
</evidence>
<feature type="domain" description="Large ribosomal subunit protein eL14" evidence="5">
    <location>
        <begin position="122"/>
        <end position="190"/>
    </location>
</feature>
<dbReference type="CDD" id="cd23702">
    <property type="entry name" value="eL14"/>
    <property type="match status" value="1"/>
</dbReference>
<dbReference type="InterPro" id="IPR008991">
    <property type="entry name" value="Translation_prot_SH3-like_sf"/>
</dbReference>
<dbReference type="GO" id="GO:0006412">
    <property type="term" value="P:translation"/>
    <property type="evidence" value="ECO:0007669"/>
    <property type="project" value="InterPro"/>
</dbReference>
<name>A0A8H7ZTA0_9FUNG</name>
<keyword evidence="2 6" id="KW-0689">Ribosomal protein</keyword>
<dbReference type="GO" id="GO:0022625">
    <property type="term" value="C:cytosolic large ribosomal subunit"/>
    <property type="evidence" value="ECO:0007669"/>
    <property type="project" value="TreeGrafter"/>
</dbReference>
<dbReference type="AlphaFoldDB" id="A0A8H7ZTA0"/>
<protein>
    <submittedName>
        <fullName evidence="6">60S ribosomal protein L14e</fullName>
    </submittedName>
</protein>
<dbReference type="InterPro" id="IPR005824">
    <property type="entry name" value="KOW"/>
</dbReference>
<dbReference type="OrthoDB" id="1875589at2759"/>
<reference evidence="6 7" key="1">
    <citation type="journal article" name="Sci. Rep.">
        <title>Genome-scale phylogenetic analyses confirm Olpidium as the closest living zoosporic fungus to the non-flagellated, terrestrial fungi.</title>
        <authorList>
            <person name="Chang Y."/>
            <person name="Rochon D."/>
            <person name="Sekimoto S."/>
            <person name="Wang Y."/>
            <person name="Chovatia M."/>
            <person name="Sandor L."/>
            <person name="Salamov A."/>
            <person name="Grigoriev I.V."/>
            <person name="Stajich J.E."/>
            <person name="Spatafora J.W."/>
        </authorList>
    </citation>
    <scope>NUCLEOTIDE SEQUENCE [LARGE SCALE GENOMIC DNA]</scope>
    <source>
        <strain evidence="6">S191</strain>
    </source>
</reference>